<proteinExistence type="predicted"/>
<evidence type="ECO:0000313" key="5">
    <source>
        <dbReference type="Proteomes" id="UP000178985"/>
    </source>
</evidence>
<keyword evidence="2" id="KW-0548">Nucleotidyltransferase</keyword>
<dbReference type="Gene3D" id="3.40.50.620">
    <property type="entry name" value="HUPs"/>
    <property type="match status" value="1"/>
</dbReference>
<name>A0A1F6V387_9BACT</name>
<sequence length="147" mass="17031">MSNRKIKNIVKIMVFGTFDGLHSGHLDFFKQAKSLSTESFLTVSIARDKNVKKIKNKFPKLKEKERFALVLGCNLVDKVVLSGIKNHILHILREAPQIIALGYDQRAYVKNLKKDLAKKGLKVKIIRLKPYKNHVYKNHLLKKRLRI</sequence>
<gene>
    <name evidence="4" type="ORF">A2733_02705</name>
</gene>
<dbReference type="Pfam" id="PF01467">
    <property type="entry name" value="CTP_transf_like"/>
    <property type="match status" value="1"/>
</dbReference>
<protein>
    <recommendedName>
        <fullName evidence="3">Cytidyltransferase-like domain-containing protein</fullName>
    </recommendedName>
</protein>
<accession>A0A1F6V387</accession>
<dbReference type="EMBL" id="MFTO01000006">
    <property type="protein sequence ID" value="OGI64133.1"/>
    <property type="molecule type" value="Genomic_DNA"/>
</dbReference>
<evidence type="ECO:0000259" key="3">
    <source>
        <dbReference type="Pfam" id="PF01467"/>
    </source>
</evidence>
<reference evidence="4 5" key="1">
    <citation type="journal article" date="2016" name="Nat. Commun.">
        <title>Thousands of microbial genomes shed light on interconnected biogeochemical processes in an aquifer system.</title>
        <authorList>
            <person name="Anantharaman K."/>
            <person name="Brown C.T."/>
            <person name="Hug L.A."/>
            <person name="Sharon I."/>
            <person name="Castelle C.J."/>
            <person name="Probst A.J."/>
            <person name="Thomas B.C."/>
            <person name="Singh A."/>
            <person name="Wilkins M.J."/>
            <person name="Karaoz U."/>
            <person name="Brodie E.L."/>
            <person name="Williams K.H."/>
            <person name="Hubbard S.S."/>
            <person name="Banfield J.F."/>
        </authorList>
    </citation>
    <scope>NUCLEOTIDE SEQUENCE [LARGE SCALE GENOMIC DNA]</scope>
</reference>
<dbReference type="InterPro" id="IPR014729">
    <property type="entry name" value="Rossmann-like_a/b/a_fold"/>
</dbReference>
<comment type="caution">
    <text evidence="4">The sequence shown here is derived from an EMBL/GenBank/DDBJ whole genome shotgun (WGS) entry which is preliminary data.</text>
</comment>
<dbReference type="AlphaFoldDB" id="A0A1F6V387"/>
<evidence type="ECO:0000313" key="4">
    <source>
        <dbReference type="EMBL" id="OGI64133.1"/>
    </source>
</evidence>
<keyword evidence="1" id="KW-0808">Transferase</keyword>
<dbReference type="PANTHER" id="PTHR43793">
    <property type="entry name" value="FAD SYNTHASE"/>
    <property type="match status" value="1"/>
</dbReference>
<evidence type="ECO:0000256" key="2">
    <source>
        <dbReference type="ARBA" id="ARBA00022695"/>
    </source>
</evidence>
<dbReference type="InterPro" id="IPR050385">
    <property type="entry name" value="Archaeal_FAD_synthase"/>
</dbReference>
<evidence type="ECO:0000256" key="1">
    <source>
        <dbReference type="ARBA" id="ARBA00022679"/>
    </source>
</evidence>
<feature type="domain" description="Cytidyltransferase-like" evidence="3">
    <location>
        <begin position="14"/>
        <end position="128"/>
    </location>
</feature>
<dbReference type="SUPFAM" id="SSF52374">
    <property type="entry name" value="Nucleotidylyl transferase"/>
    <property type="match status" value="1"/>
</dbReference>
<organism evidence="4 5">
    <name type="scientific">Candidatus Nomurabacteria bacterium RIFCSPHIGHO2_01_FULL_40_20</name>
    <dbReference type="NCBI Taxonomy" id="1801738"/>
    <lineage>
        <taxon>Bacteria</taxon>
        <taxon>Candidatus Nomuraibacteriota</taxon>
    </lineage>
</organism>
<dbReference type="InterPro" id="IPR004821">
    <property type="entry name" value="Cyt_trans-like"/>
</dbReference>
<dbReference type="PANTHER" id="PTHR43793:SF1">
    <property type="entry name" value="FAD SYNTHASE"/>
    <property type="match status" value="1"/>
</dbReference>
<dbReference type="GO" id="GO:0016779">
    <property type="term" value="F:nucleotidyltransferase activity"/>
    <property type="evidence" value="ECO:0007669"/>
    <property type="project" value="UniProtKB-KW"/>
</dbReference>
<dbReference type="NCBIfam" id="TIGR00125">
    <property type="entry name" value="cyt_tran_rel"/>
    <property type="match status" value="1"/>
</dbReference>
<dbReference type="Proteomes" id="UP000178985">
    <property type="component" value="Unassembled WGS sequence"/>
</dbReference>